<evidence type="ECO:0000256" key="5">
    <source>
        <dbReference type="ARBA" id="ARBA00022970"/>
    </source>
</evidence>
<dbReference type="InterPro" id="IPR027417">
    <property type="entry name" value="P-loop_NTPase"/>
</dbReference>
<reference evidence="8 10" key="2">
    <citation type="submission" date="2018-12" db="EMBL/GenBank/DDBJ databases">
        <authorList>
            <person name="hu s."/>
            <person name="Xu Y."/>
            <person name="Xu B."/>
            <person name="Li F."/>
        </authorList>
    </citation>
    <scope>NUCLEOTIDE SEQUENCE [LARGE SCALE GENOMIC DNA]</scope>
    <source>
        <strain evidence="8 10">KSW2-17</strain>
    </source>
</reference>
<evidence type="ECO:0000259" key="6">
    <source>
        <dbReference type="PROSITE" id="PS50893"/>
    </source>
</evidence>
<dbReference type="InterPro" id="IPR003593">
    <property type="entry name" value="AAA+_ATPase"/>
</dbReference>
<dbReference type="PROSITE" id="PS50893">
    <property type="entry name" value="ABC_TRANSPORTER_2"/>
    <property type="match status" value="1"/>
</dbReference>
<dbReference type="SMART" id="SM00382">
    <property type="entry name" value="AAA"/>
    <property type="match status" value="1"/>
</dbReference>
<evidence type="ECO:0000313" key="9">
    <source>
        <dbReference type="Proteomes" id="UP000241203"/>
    </source>
</evidence>
<keyword evidence="10" id="KW-1185">Reference proteome</keyword>
<dbReference type="SUPFAM" id="SSF52540">
    <property type="entry name" value="P-loop containing nucleoside triphosphate hydrolases"/>
    <property type="match status" value="1"/>
</dbReference>
<evidence type="ECO:0000256" key="2">
    <source>
        <dbReference type="ARBA" id="ARBA00022448"/>
    </source>
</evidence>
<reference evidence="7 9" key="1">
    <citation type="submission" date="2018-03" db="EMBL/GenBank/DDBJ databases">
        <title>Genomic Encyclopedia of Archaeal and Bacterial Type Strains, Phase II (KMG-II): from individual species to whole genera.</title>
        <authorList>
            <person name="Goeker M."/>
        </authorList>
    </citation>
    <scope>NUCLEOTIDE SEQUENCE [LARGE SCALE GENOMIC DNA]</scope>
    <source>
        <strain evidence="7 9">DSM 21548</strain>
    </source>
</reference>
<name>A0A2P8GWK3_9MICO</name>
<dbReference type="AlphaFoldDB" id="A0A2P8GWK3"/>
<evidence type="ECO:0000313" key="7">
    <source>
        <dbReference type="EMBL" id="PSL38343.1"/>
    </source>
</evidence>
<dbReference type="GO" id="GO:0016887">
    <property type="term" value="F:ATP hydrolysis activity"/>
    <property type="evidence" value="ECO:0007669"/>
    <property type="project" value="InterPro"/>
</dbReference>
<dbReference type="PANTHER" id="PTHR43820">
    <property type="entry name" value="HIGH-AFFINITY BRANCHED-CHAIN AMINO ACID TRANSPORT ATP-BINDING PROTEIN LIVF"/>
    <property type="match status" value="1"/>
</dbReference>
<dbReference type="Proteomes" id="UP000268291">
    <property type="component" value="Unassembled WGS sequence"/>
</dbReference>
<keyword evidence="4 7" id="KW-0067">ATP-binding</keyword>
<evidence type="ECO:0000313" key="8">
    <source>
        <dbReference type="EMBL" id="RUQ87124.1"/>
    </source>
</evidence>
<sequence length="229" mass="24619">MLSLEHVQAWYGRTQALFDVSLEVAPGEVLALIGTNGAGKSSTIRAILGLVRSKGTVVMYGTDVSNWPTHKRVREFDIGVVPESKSLFSAMTVRENLLVGQSRTASRNLDRAMAAFPMLESRLATDVGALSGGQRQMVALARTLMRDPRILLLDEPGLGLAPVIVDDIYARIRDLLTPDLAVVLVEQSAARVARLADQVRLISIGRSGDQVAAADADGLRRLETIAFGG</sequence>
<keyword evidence="2" id="KW-0813">Transport</keyword>
<protein>
    <submittedName>
        <fullName evidence="8">ATP-binding cassette domain-containing protein</fullName>
    </submittedName>
    <submittedName>
        <fullName evidence="7">Amino acid/amide ABC transporter ATP-binding protein 2 (HAAT family)</fullName>
    </submittedName>
</protein>
<dbReference type="Proteomes" id="UP000241203">
    <property type="component" value="Unassembled WGS sequence"/>
</dbReference>
<evidence type="ECO:0000256" key="3">
    <source>
        <dbReference type="ARBA" id="ARBA00022741"/>
    </source>
</evidence>
<dbReference type="InterPro" id="IPR003439">
    <property type="entry name" value="ABC_transporter-like_ATP-bd"/>
</dbReference>
<dbReference type="GO" id="GO:0005524">
    <property type="term" value="F:ATP binding"/>
    <property type="evidence" value="ECO:0007669"/>
    <property type="project" value="UniProtKB-KW"/>
</dbReference>
<dbReference type="GO" id="GO:0015807">
    <property type="term" value="P:L-amino acid transport"/>
    <property type="evidence" value="ECO:0007669"/>
    <property type="project" value="TreeGrafter"/>
</dbReference>
<feature type="domain" description="ABC transporter" evidence="6">
    <location>
        <begin position="2"/>
        <end position="229"/>
    </location>
</feature>
<dbReference type="GO" id="GO:0015658">
    <property type="term" value="F:branched-chain amino acid transmembrane transporter activity"/>
    <property type="evidence" value="ECO:0007669"/>
    <property type="project" value="TreeGrafter"/>
</dbReference>
<dbReference type="Pfam" id="PF00005">
    <property type="entry name" value="ABC_tran"/>
    <property type="match status" value="1"/>
</dbReference>
<gene>
    <name evidence="7" type="ORF">CLV49_1964</name>
    <name evidence="8" type="ORF">ELQ93_09395</name>
</gene>
<keyword evidence="5" id="KW-0029">Amino-acid transport</keyword>
<dbReference type="RefSeq" id="WP_106563374.1">
    <property type="nucleotide sequence ID" value="NZ_PYAU01000001.1"/>
</dbReference>
<organism evidence="7 9">
    <name type="scientific">Labedella gwakjiensis</name>
    <dbReference type="NCBI Taxonomy" id="390269"/>
    <lineage>
        <taxon>Bacteria</taxon>
        <taxon>Bacillati</taxon>
        <taxon>Actinomycetota</taxon>
        <taxon>Actinomycetes</taxon>
        <taxon>Micrococcales</taxon>
        <taxon>Microbacteriaceae</taxon>
        <taxon>Labedella</taxon>
    </lineage>
</organism>
<dbReference type="EMBL" id="RZGY01000001">
    <property type="protein sequence ID" value="RUQ87124.1"/>
    <property type="molecule type" value="Genomic_DNA"/>
</dbReference>
<accession>A0A2P8GWK3</accession>
<dbReference type="InterPro" id="IPR052156">
    <property type="entry name" value="BCAA_Transport_ATP-bd_LivF"/>
</dbReference>
<comment type="caution">
    <text evidence="7">The sequence shown here is derived from an EMBL/GenBank/DDBJ whole genome shotgun (WGS) entry which is preliminary data.</text>
</comment>
<dbReference type="OrthoDB" id="9776369at2"/>
<dbReference type="PROSITE" id="PS00211">
    <property type="entry name" value="ABC_TRANSPORTER_1"/>
    <property type="match status" value="1"/>
</dbReference>
<keyword evidence="3" id="KW-0547">Nucleotide-binding</keyword>
<evidence type="ECO:0000313" key="10">
    <source>
        <dbReference type="Proteomes" id="UP000268291"/>
    </source>
</evidence>
<dbReference type="PANTHER" id="PTHR43820:SF4">
    <property type="entry name" value="HIGH-AFFINITY BRANCHED-CHAIN AMINO ACID TRANSPORT ATP-BINDING PROTEIN LIVF"/>
    <property type="match status" value="1"/>
</dbReference>
<evidence type="ECO:0000256" key="1">
    <source>
        <dbReference type="ARBA" id="ARBA00005417"/>
    </source>
</evidence>
<dbReference type="InterPro" id="IPR017871">
    <property type="entry name" value="ABC_transporter-like_CS"/>
</dbReference>
<evidence type="ECO:0000256" key="4">
    <source>
        <dbReference type="ARBA" id="ARBA00022840"/>
    </source>
</evidence>
<dbReference type="Gene3D" id="3.40.50.300">
    <property type="entry name" value="P-loop containing nucleotide triphosphate hydrolases"/>
    <property type="match status" value="1"/>
</dbReference>
<comment type="similarity">
    <text evidence="1">Belongs to the ABC transporter superfamily.</text>
</comment>
<proteinExistence type="inferred from homology"/>
<dbReference type="EMBL" id="PYAU01000001">
    <property type="protein sequence ID" value="PSL38343.1"/>
    <property type="molecule type" value="Genomic_DNA"/>
</dbReference>